<name>A0A5D4K991_9BACI</name>
<accession>A0A5D4K991</accession>
<sequence length="95" mass="11452">MNINDFSQKEQEILSCLDNYVEKARQQSDQPVTIRKTDIEDHVESVAERLNIPYEKNSTSVQTYYTFFLDEQKVQAEIFYRYQSYYTRHSIKKII</sequence>
<dbReference type="EMBL" id="VTEH01000019">
    <property type="protein sequence ID" value="TYR73325.1"/>
    <property type="molecule type" value="Genomic_DNA"/>
</dbReference>
<gene>
    <name evidence="1" type="ORF">FZC79_18890</name>
</gene>
<proteinExistence type="predicted"/>
<protein>
    <submittedName>
        <fullName evidence="1">Uncharacterized protein</fullName>
    </submittedName>
</protein>
<dbReference type="RefSeq" id="WP_148948325.1">
    <property type="nucleotide sequence ID" value="NZ_VTEH01000019.1"/>
</dbReference>
<comment type="caution">
    <text evidence="1">The sequence shown here is derived from an EMBL/GenBank/DDBJ whole genome shotgun (WGS) entry which is preliminary data.</text>
</comment>
<dbReference type="Proteomes" id="UP000323317">
    <property type="component" value="Unassembled WGS sequence"/>
</dbReference>
<evidence type="ECO:0000313" key="2">
    <source>
        <dbReference type="Proteomes" id="UP000323317"/>
    </source>
</evidence>
<reference evidence="1 2" key="1">
    <citation type="submission" date="2019-08" db="EMBL/GenBank/DDBJ databases">
        <title>Bacillus genomes from the desert of Cuatro Cienegas, Coahuila.</title>
        <authorList>
            <person name="Olmedo-Alvarez G."/>
        </authorList>
    </citation>
    <scope>NUCLEOTIDE SEQUENCE [LARGE SCALE GENOMIC DNA]</scope>
    <source>
        <strain evidence="1 2">CH40_1T</strain>
    </source>
</reference>
<dbReference type="AlphaFoldDB" id="A0A5D4K991"/>
<organism evidence="1 2">
    <name type="scientific">Rossellomorea vietnamensis</name>
    <dbReference type="NCBI Taxonomy" id="218284"/>
    <lineage>
        <taxon>Bacteria</taxon>
        <taxon>Bacillati</taxon>
        <taxon>Bacillota</taxon>
        <taxon>Bacilli</taxon>
        <taxon>Bacillales</taxon>
        <taxon>Bacillaceae</taxon>
        <taxon>Rossellomorea</taxon>
    </lineage>
</organism>
<evidence type="ECO:0000313" key="1">
    <source>
        <dbReference type="EMBL" id="TYR73325.1"/>
    </source>
</evidence>